<evidence type="ECO:0000256" key="2">
    <source>
        <dbReference type="ARBA" id="ARBA00010982"/>
    </source>
</evidence>
<comment type="pathway">
    <text evidence="1">Biopolymer metabolism; poly-(R)-3-hydroxybutanoate biosynthesis.</text>
</comment>
<evidence type="ECO:0000256" key="5">
    <source>
        <dbReference type="ARBA" id="ARBA00023315"/>
    </source>
</evidence>
<gene>
    <name evidence="12" type="ORF">SAMN05421512_101281</name>
</gene>
<feature type="domain" description="Thiolase C-terminal" evidence="11">
    <location>
        <begin position="273"/>
        <end position="392"/>
    </location>
</feature>
<evidence type="ECO:0000313" key="13">
    <source>
        <dbReference type="Proteomes" id="UP000219331"/>
    </source>
</evidence>
<dbReference type="InterPro" id="IPR016039">
    <property type="entry name" value="Thiolase-like"/>
</dbReference>
<dbReference type="Pfam" id="PF02803">
    <property type="entry name" value="Thiolase_C"/>
    <property type="match status" value="1"/>
</dbReference>
<dbReference type="CDD" id="cd00751">
    <property type="entry name" value="thiolase"/>
    <property type="match status" value="1"/>
</dbReference>
<dbReference type="InterPro" id="IPR002155">
    <property type="entry name" value="Thiolase"/>
</dbReference>
<comment type="pathway">
    <text evidence="6">Metabolic intermediate biosynthesis; (R)-mevalonate biosynthesis; (R)-mevalonate from acetyl-CoA: step 1/3.</text>
</comment>
<dbReference type="PANTHER" id="PTHR18919:SF107">
    <property type="entry name" value="ACETYL-COA ACETYLTRANSFERASE, CYTOSOLIC"/>
    <property type="match status" value="1"/>
</dbReference>
<accession>A0A285R6S7</accession>
<dbReference type="SUPFAM" id="SSF53901">
    <property type="entry name" value="Thiolase-like"/>
    <property type="match status" value="2"/>
</dbReference>
<comment type="similarity">
    <text evidence="2 9">Belongs to the thiolase-like superfamily. Thiolase family.</text>
</comment>
<dbReference type="STRING" id="538381.GCA_001696535_01360"/>
<dbReference type="FunFam" id="3.40.47.10:FF:000010">
    <property type="entry name" value="Acetyl-CoA acetyltransferase (Thiolase)"/>
    <property type="match status" value="1"/>
</dbReference>
<dbReference type="PROSITE" id="PS00098">
    <property type="entry name" value="THIOLASE_1"/>
    <property type="match status" value="1"/>
</dbReference>
<dbReference type="PIRSF" id="PIRSF000429">
    <property type="entry name" value="Ac-CoA_Ac_transf"/>
    <property type="match status" value="1"/>
</dbReference>
<keyword evidence="13" id="KW-1185">Reference proteome</keyword>
<dbReference type="InterPro" id="IPR020610">
    <property type="entry name" value="Thiolase_AS"/>
</dbReference>
<dbReference type="RefSeq" id="WP_097173673.1">
    <property type="nucleotide sequence ID" value="NZ_OBML01000001.1"/>
</dbReference>
<feature type="active site" description="Proton acceptor" evidence="8">
    <location>
        <position position="349"/>
    </location>
</feature>
<dbReference type="PROSITE" id="PS00737">
    <property type="entry name" value="THIOLASE_2"/>
    <property type="match status" value="1"/>
</dbReference>
<evidence type="ECO:0000259" key="11">
    <source>
        <dbReference type="Pfam" id="PF02803"/>
    </source>
</evidence>
<protein>
    <recommendedName>
        <fullName evidence="7">Beta-ketothiolase</fullName>
    </recommendedName>
</protein>
<evidence type="ECO:0000256" key="8">
    <source>
        <dbReference type="PIRSR" id="PIRSR000429-1"/>
    </source>
</evidence>
<feature type="active site" description="Proton acceptor" evidence="8">
    <location>
        <position position="379"/>
    </location>
</feature>
<evidence type="ECO:0000313" key="12">
    <source>
        <dbReference type="EMBL" id="SOB89478.1"/>
    </source>
</evidence>
<dbReference type="NCBIfam" id="TIGR01930">
    <property type="entry name" value="AcCoA-C-Actrans"/>
    <property type="match status" value="1"/>
</dbReference>
<dbReference type="PROSITE" id="PS00099">
    <property type="entry name" value="THIOLASE_3"/>
    <property type="match status" value="1"/>
</dbReference>
<dbReference type="GO" id="GO:0042619">
    <property type="term" value="P:poly-hydroxybutyrate biosynthetic process"/>
    <property type="evidence" value="ECO:0007669"/>
    <property type="project" value="UniProtKB-KW"/>
</dbReference>
<dbReference type="AlphaFoldDB" id="A0A285R6S7"/>
<dbReference type="PANTHER" id="PTHR18919">
    <property type="entry name" value="ACETYL-COA C-ACYLTRANSFERASE"/>
    <property type="match status" value="1"/>
</dbReference>
<dbReference type="GO" id="GO:0003988">
    <property type="term" value="F:acetyl-CoA C-acyltransferase activity"/>
    <property type="evidence" value="ECO:0007669"/>
    <property type="project" value="UniProtKB-ARBA"/>
</dbReference>
<dbReference type="EMBL" id="OBML01000001">
    <property type="protein sequence ID" value="SOB89478.1"/>
    <property type="molecule type" value="Genomic_DNA"/>
</dbReference>
<feature type="active site" description="Acyl-thioester intermediate" evidence="8">
    <location>
        <position position="90"/>
    </location>
</feature>
<keyword evidence="5 9" id="KW-0012">Acyltransferase</keyword>
<evidence type="ECO:0000256" key="7">
    <source>
        <dbReference type="ARBA" id="ARBA00080155"/>
    </source>
</evidence>
<dbReference type="InterPro" id="IPR020616">
    <property type="entry name" value="Thiolase_N"/>
</dbReference>
<dbReference type="Pfam" id="PF00108">
    <property type="entry name" value="Thiolase_N"/>
    <property type="match status" value="1"/>
</dbReference>
<dbReference type="InterPro" id="IPR020617">
    <property type="entry name" value="Thiolase_C"/>
</dbReference>
<dbReference type="InterPro" id="IPR020613">
    <property type="entry name" value="Thiolase_CS"/>
</dbReference>
<evidence type="ECO:0000256" key="4">
    <source>
        <dbReference type="ARBA" id="ARBA00022752"/>
    </source>
</evidence>
<dbReference type="InterPro" id="IPR020615">
    <property type="entry name" value="Thiolase_acyl_enz_int_AS"/>
</dbReference>
<reference evidence="12 13" key="1">
    <citation type="submission" date="2017-08" db="EMBL/GenBank/DDBJ databases">
        <authorList>
            <person name="de Groot N.N."/>
        </authorList>
    </citation>
    <scope>NUCLEOTIDE SEQUENCE [LARGE SCALE GENOMIC DNA]</scope>
    <source>
        <strain evidence="12 13">USBA 352</strain>
    </source>
</reference>
<organism evidence="12 13">
    <name type="scientific">Stappia indica</name>
    <dbReference type="NCBI Taxonomy" id="538381"/>
    <lineage>
        <taxon>Bacteria</taxon>
        <taxon>Pseudomonadati</taxon>
        <taxon>Pseudomonadota</taxon>
        <taxon>Alphaproteobacteria</taxon>
        <taxon>Hyphomicrobiales</taxon>
        <taxon>Stappiaceae</taxon>
        <taxon>Stappia</taxon>
    </lineage>
</organism>
<dbReference type="NCBIfam" id="NF006552">
    <property type="entry name" value="PRK09051.1"/>
    <property type="match status" value="1"/>
</dbReference>
<dbReference type="GO" id="GO:0044281">
    <property type="term" value="P:small molecule metabolic process"/>
    <property type="evidence" value="ECO:0007669"/>
    <property type="project" value="UniProtKB-ARBA"/>
</dbReference>
<evidence type="ECO:0000256" key="6">
    <source>
        <dbReference type="ARBA" id="ARBA00037924"/>
    </source>
</evidence>
<evidence type="ECO:0000256" key="9">
    <source>
        <dbReference type="RuleBase" id="RU003557"/>
    </source>
</evidence>
<name>A0A285R6S7_9HYPH</name>
<evidence type="ECO:0000259" key="10">
    <source>
        <dbReference type="Pfam" id="PF00108"/>
    </source>
</evidence>
<dbReference type="OrthoDB" id="9764638at2"/>
<dbReference type="Gene3D" id="3.40.47.10">
    <property type="match status" value="2"/>
</dbReference>
<sequence length="392" mass="40587">MTRNVVITSAVRTAIGDFAGALSSLSPCDLGAAVAREAIARSGVPADEIGQAVFGNVIHTAPEDMYLSRVVALRAGVPQTSPALTLNRLCGSGLQAIVTAAEAIMLGNADAALAGGAESMSRSGHLMSQARFGQKMGDVSATDMMVGALTDPFGNGHMGITAENIARQKGIDREAQDAFAVESHRRAAKAIAEGRFREQILPMSVRKGRAEAIFDTDEHVRSDAARQDMSRLRPAFDREGSVTAGNASGINDGAAALVLMEADRAAERGLESWGRIVAYGLGGVAPDIMGMGPVPAVRQALTRAGLQISDMDVIESNEAFAAQALAVARELGLPEDRTNPNGGAVALGHPIGASGAILMVKLVHELKRIGGRYGLATMCIGGGQGIAVIVER</sequence>
<evidence type="ECO:0000256" key="3">
    <source>
        <dbReference type="ARBA" id="ARBA00022679"/>
    </source>
</evidence>
<evidence type="ECO:0000256" key="1">
    <source>
        <dbReference type="ARBA" id="ARBA00004683"/>
    </source>
</evidence>
<proteinExistence type="inferred from homology"/>
<dbReference type="Proteomes" id="UP000219331">
    <property type="component" value="Unassembled WGS sequence"/>
</dbReference>
<keyword evidence="4" id="KW-0583">PHB biosynthesis</keyword>
<keyword evidence="3 9" id="KW-0808">Transferase</keyword>
<feature type="domain" description="Thiolase N-terminal" evidence="10">
    <location>
        <begin position="5"/>
        <end position="262"/>
    </location>
</feature>